<dbReference type="EMBL" id="JAQMWT010000553">
    <property type="protein sequence ID" value="KAJ8599545.1"/>
    <property type="molecule type" value="Genomic_DNA"/>
</dbReference>
<dbReference type="Gene3D" id="2.20.110.10">
    <property type="entry name" value="Histone H3 K4-specific methyltransferase SET7/9 N-terminal domain"/>
    <property type="match status" value="3"/>
</dbReference>
<dbReference type="Pfam" id="PF02493">
    <property type="entry name" value="MORN"/>
    <property type="match status" value="8"/>
</dbReference>
<evidence type="ECO:0000259" key="3">
    <source>
        <dbReference type="Pfam" id="PF00188"/>
    </source>
</evidence>
<feature type="region of interest" description="Disordered" evidence="2">
    <location>
        <begin position="1"/>
        <end position="49"/>
    </location>
</feature>
<dbReference type="Gene3D" id="3.40.33.10">
    <property type="entry name" value="CAP"/>
    <property type="match status" value="1"/>
</dbReference>
<feature type="compositionally biased region" description="Low complexity" evidence="2">
    <location>
        <begin position="280"/>
        <end position="299"/>
    </location>
</feature>
<evidence type="ECO:0000256" key="1">
    <source>
        <dbReference type="ARBA" id="ARBA00022737"/>
    </source>
</evidence>
<dbReference type="FunFam" id="2.20.110.10:FF:000002">
    <property type="entry name" value="Phosphatidylinositol 4-phosphate 5-kinase 8"/>
    <property type="match status" value="1"/>
</dbReference>
<keyword evidence="5" id="KW-1185">Reference proteome</keyword>
<dbReference type="InterPro" id="IPR035940">
    <property type="entry name" value="CAP_sf"/>
</dbReference>
<evidence type="ECO:0000313" key="5">
    <source>
        <dbReference type="Proteomes" id="UP001230188"/>
    </source>
</evidence>
<dbReference type="PANTHER" id="PTHR43215">
    <property type="entry name" value="RADIAL SPOKE HEAD 1 HOMOLOG"/>
    <property type="match status" value="1"/>
</dbReference>
<organism evidence="4 5">
    <name type="scientific">Chrysophaeum taylorii</name>
    <dbReference type="NCBI Taxonomy" id="2483200"/>
    <lineage>
        <taxon>Eukaryota</taxon>
        <taxon>Sar</taxon>
        <taxon>Stramenopiles</taxon>
        <taxon>Ochrophyta</taxon>
        <taxon>Pelagophyceae</taxon>
        <taxon>Pelagomonadales</taxon>
        <taxon>Pelagomonadaceae</taxon>
        <taxon>Chrysophaeum</taxon>
    </lineage>
</organism>
<dbReference type="InterPro" id="IPR014044">
    <property type="entry name" value="CAP_dom"/>
</dbReference>
<name>A0AAD7U824_9STRA</name>
<accession>A0AAD7U824</accession>
<evidence type="ECO:0000313" key="4">
    <source>
        <dbReference type="EMBL" id="KAJ8599545.1"/>
    </source>
</evidence>
<dbReference type="Pfam" id="PF00188">
    <property type="entry name" value="CAP"/>
    <property type="match status" value="1"/>
</dbReference>
<gene>
    <name evidence="4" type="ORF">CTAYLR_007131</name>
</gene>
<dbReference type="AlphaFoldDB" id="A0AAD7U824"/>
<dbReference type="Proteomes" id="UP001230188">
    <property type="component" value="Unassembled WGS sequence"/>
</dbReference>
<feature type="compositionally biased region" description="Basic and acidic residues" evidence="2">
    <location>
        <begin position="33"/>
        <end position="42"/>
    </location>
</feature>
<dbReference type="PANTHER" id="PTHR43215:SF14">
    <property type="entry name" value="RADIAL SPOKE HEAD 1 HOMOLOG"/>
    <property type="match status" value="1"/>
</dbReference>
<dbReference type="SMART" id="SM00698">
    <property type="entry name" value="MORN"/>
    <property type="match status" value="8"/>
</dbReference>
<feature type="region of interest" description="Disordered" evidence="2">
    <location>
        <begin position="257"/>
        <end position="348"/>
    </location>
</feature>
<feature type="compositionally biased region" description="Low complexity" evidence="2">
    <location>
        <begin position="315"/>
        <end position="326"/>
    </location>
</feature>
<dbReference type="InterPro" id="IPR003409">
    <property type="entry name" value="MORN"/>
</dbReference>
<proteinExistence type="predicted"/>
<keyword evidence="1" id="KW-0677">Repeat</keyword>
<reference evidence="4" key="1">
    <citation type="submission" date="2023-01" db="EMBL/GenBank/DDBJ databases">
        <title>Metagenome sequencing of chrysophaentin producing Chrysophaeum taylorii.</title>
        <authorList>
            <person name="Davison J."/>
            <person name="Bewley C."/>
        </authorList>
    </citation>
    <scope>NUCLEOTIDE SEQUENCE</scope>
    <source>
        <strain evidence="4">NIES-1699</strain>
    </source>
</reference>
<feature type="compositionally biased region" description="Low complexity" evidence="2">
    <location>
        <begin position="333"/>
        <end position="345"/>
    </location>
</feature>
<sequence>MWLSRVQSLAPAPPETPGNDDDFEEDGSSNDDAYSRLDKHDSPAAVEATPARASLEVYYEEGKQAPQGKLMFPDGSRYDGGFENGKMHGAGTLFFASSDVYEGEWREGKFHGFGKLTYANGDSYDGEWSEGRKNGHGVFAGTNDARYEGDWVDDAISGQGTIRYPDGRTYTGGFENFDKSGHGRCQYANGAIYEGEWLRNKRHGKGLVVYASGAQYDGMWDEGKYEGTGTYVYTCGDLYEGGFHDSRKHGIGKYTWNANGRGRAGTPAKSEPASVPPPSEATSPTAAAATLEPAPLEASSRGNSEGVATPTQHRAPATPTTASRSASPPPSTPASVASSAKAPSTIDSERMRLFKKAELIRNNRAAQLDAQAAKSKDAAHRELFHRAAEVVGEGTTKDMTSFEDKVVDEHNFARTKPAKYAAERVRPLLAKARGRSLVIGGKEMPTKEGLFAVNDLLATLANSPPCAALELNYAISRAATEHARDLSERGVLDAVGFDGANLATRMKRHGKCSACAEAFGTMLESPADIVLAMLIDDGKYDRRNRKTILNPNFTTVGCSPLTPHPKYDTCIVVDYAAGFEQLKV</sequence>
<feature type="domain" description="SCP" evidence="3">
    <location>
        <begin position="467"/>
        <end position="559"/>
    </location>
</feature>
<protein>
    <recommendedName>
        <fullName evidence="3">SCP domain-containing protein</fullName>
    </recommendedName>
</protein>
<comment type="caution">
    <text evidence="4">The sequence shown here is derived from an EMBL/GenBank/DDBJ whole genome shotgun (WGS) entry which is preliminary data.</text>
</comment>
<evidence type="ECO:0000256" key="2">
    <source>
        <dbReference type="SAM" id="MobiDB-lite"/>
    </source>
</evidence>
<dbReference type="SUPFAM" id="SSF82185">
    <property type="entry name" value="Histone H3 K4-specific methyltransferase SET7/9 N-terminal domain"/>
    <property type="match status" value="2"/>
</dbReference>
<feature type="compositionally biased region" description="Acidic residues" evidence="2">
    <location>
        <begin position="18"/>
        <end position="29"/>
    </location>
</feature>